<evidence type="ECO:0000313" key="4">
    <source>
        <dbReference type="Proteomes" id="UP000245133"/>
    </source>
</evidence>
<dbReference type="EMBL" id="BFBB01000003">
    <property type="protein sequence ID" value="GBF49309.1"/>
    <property type="molecule type" value="Genomic_DNA"/>
</dbReference>
<comment type="caution">
    <text evidence="3">The sequence shown here is derived from an EMBL/GenBank/DDBJ whole genome shotgun (WGS) entry which is preliminary data.</text>
</comment>
<dbReference type="OrthoDB" id="9804235at2"/>
<dbReference type="Proteomes" id="UP000245133">
    <property type="component" value="Unassembled WGS sequence"/>
</dbReference>
<feature type="chain" id="PRO_5015138065" evidence="1">
    <location>
        <begin position="19"/>
        <end position="148"/>
    </location>
</feature>
<name>A0A2P2DXF7_9LEPT</name>
<evidence type="ECO:0000313" key="3">
    <source>
        <dbReference type="EMBL" id="GBF49309.1"/>
    </source>
</evidence>
<protein>
    <submittedName>
        <fullName evidence="3">Glyoxalase-like domain protein</fullName>
    </submittedName>
</protein>
<dbReference type="InterPro" id="IPR052164">
    <property type="entry name" value="Anthracycline_SecMetBiosynth"/>
</dbReference>
<evidence type="ECO:0000256" key="1">
    <source>
        <dbReference type="SAM" id="SignalP"/>
    </source>
</evidence>
<keyword evidence="4" id="KW-1185">Reference proteome</keyword>
<dbReference type="InterPro" id="IPR037523">
    <property type="entry name" value="VOC_core"/>
</dbReference>
<reference evidence="3 4" key="1">
    <citation type="submission" date="2018-02" db="EMBL/GenBank/DDBJ databases">
        <title>Novel Leptospira species isolated from soil and water in Japan.</title>
        <authorList>
            <person name="Nakao R."/>
            <person name="Masuzawa T."/>
        </authorList>
    </citation>
    <scope>NUCLEOTIDE SEQUENCE [LARGE SCALE GENOMIC DNA]</scope>
    <source>
        <strain evidence="3 4">YH101</strain>
    </source>
</reference>
<dbReference type="PROSITE" id="PS51819">
    <property type="entry name" value="VOC"/>
    <property type="match status" value="1"/>
</dbReference>
<evidence type="ECO:0000259" key="2">
    <source>
        <dbReference type="PROSITE" id="PS51819"/>
    </source>
</evidence>
<dbReference type="InterPro" id="IPR029068">
    <property type="entry name" value="Glyas_Bleomycin-R_OHBP_Dase"/>
</dbReference>
<accession>A0A2P2DXF7</accession>
<dbReference type="CDD" id="cd07247">
    <property type="entry name" value="SgaA_N_like"/>
    <property type="match status" value="1"/>
</dbReference>
<dbReference type="PANTHER" id="PTHR33993">
    <property type="entry name" value="GLYOXALASE-RELATED"/>
    <property type="match status" value="1"/>
</dbReference>
<dbReference type="PANTHER" id="PTHR33993:SF2">
    <property type="entry name" value="VOC DOMAIN-CONTAINING PROTEIN"/>
    <property type="match status" value="1"/>
</dbReference>
<dbReference type="RefSeq" id="WP_108974087.1">
    <property type="nucleotide sequence ID" value="NZ_BFBB01000003.1"/>
</dbReference>
<dbReference type="SUPFAM" id="SSF54593">
    <property type="entry name" value="Glyoxalase/Bleomycin resistance protein/Dihydroxybiphenyl dioxygenase"/>
    <property type="match status" value="1"/>
</dbReference>
<dbReference type="Pfam" id="PF00903">
    <property type="entry name" value="Glyoxalase"/>
    <property type="match status" value="1"/>
</dbReference>
<feature type="signal peptide" evidence="1">
    <location>
        <begin position="1"/>
        <end position="18"/>
    </location>
</feature>
<dbReference type="AlphaFoldDB" id="A0A2P2DXF7"/>
<keyword evidence="1" id="KW-0732">Signal</keyword>
<organism evidence="3 4">
    <name type="scientific">Leptospira ryugenii</name>
    <dbReference type="NCBI Taxonomy" id="1917863"/>
    <lineage>
        <taxon>Bacteria</taxon>
        <taxon>Pseudomonadati</taxon>
        <taxon>Spirochaetota</taxon>
        <taxon>Spirochaetia</taxon>
        <taxon>Leptospirales</taxon>
        <taxon>Leptospiraceae</taxon>
        <taxon>Leptospira</taxon>
    </lineage>
</organism>
<feature type="domain" description="VOC" evidence="2">
    <location>
        <begin position="30"/>
        <end position="147"/>
    </location>
</feature>
<gene>
    <name evidence="3" type="ORF">LPTSP4_08200</name>
</gene>
<dbReference type="Gene3D" id="3.10.180.10">
    <property type="entry name" value="2,3-Dihydroxybiphenyl 1,2-Dioxygenase, domain 1"/>
    <property type="match status" value="1"/>
</dbReference>
<sequence>MKKFSSTLFLLLSIFSLAQCGKKENKQISNVAIFEIPSKQIDKSIQFYENIFGIKLLNVEFEGMKMAIFPTEDQQVTGVIIEAEGYEPSANGVTIYLNAGKNLERTLDLIPKNGGKILIPKTPHADQNGFFAIFLDIDGNKLGLHSSD</sequence>
<dbReference type="InterPro" id="IPR004360">
    <property type="entry name" value="Glyas_Fos-R_dOase_dom"/>
</dbReference>
<proteinExistence type="predicted"/>